<keyword evidence="4" id="KW-0064">Aspartyl protease</keyword>
<gene>
    <name evidence="8" type="ORF">FOZ63_026101</name>
</gene>
<dbReference type="GO" id="GO:0006508">
    <property type="term" value="P:proteolysis"/>
    <property type="evidence" value="ECO:0007669"/>
    <property type="project" value="UniProtKB-KW"/>
</dbReference>
<organism evidence="8 9">
    <name type="scientific">Perkinsus olseni</name>
    <name type="common">Perkinsus atlanticus</name>
    <dbReference type="NCBI Taxonomy" id="32597"/>
    <lineage>
        <taxon>Eukaryota</taxon>
        <taxon>Sar</taxon>
        <taxon>Alveolata</taxon>
        <taxon>Perkinsozoa</taxon>
        <taxon>Perkinsea</taxon>
        <taxon>Perkinsida</taxon>
        <taxon>Perkinsidae</taxon>
        <taxon>Perkinsus</taxon>
    </lineage>
</organism>
<sequence length="429" mass="47785">MILQSALSWSLVSTSTPLSLPIKNNYVELTFDDQPLNLLVDSGSSQSYLVYGGWYESVYGRGSCKYLISGCYFCPPTDPCDLVTLLGRVQRRASYGDGHTIDYAMRNVTLKVAERETSNFQIGLMVGNSRVERGVQPYGLIGLSLPRSVWKEILNIEESLFLEQLVRAGLIHRTVFSVHASEVARGMSGQLVLGDFLTDVGNATLIPLAEANWTDAFVVVASSVRMRTVSSGEVMESSSEQQAIDVAIDTGSCVTTVPKEVFRLILQAIETELGWERTGWASGAVRVRQKLDAYIGWDGYIWVRRSVIERLPVIVIQVGAESSFDVHLSKHVYVCREQWCKLFVSDRLLAGRVSGSFVLGRPFFVEYDVSVDFDGKVVGLATPGKPVLSDIISWEMWRKSRPPRCKRTFKRRSGIAGLWQRCLGMPLDD</sequence>
<name>A0A7J6RQP3_PEROL</name>
<dbReference type="AlphaFoldDB" id="A0A7J6RQP3"/>
<dbReference type="PANTHER" id="PTHR47965:SF12">
    <property type="entry name" value="ASPARTIC PROTEINASE 3-RELATED"/>
    <property type="match status" value="1"/>
</dbReference>
<dbReference type="EMBL" id="JABANO010023839">
    <property type="protein sequence ID" value="KAF4722863.1"/>
    <property type="molecule type" value="Genomic_DNA"/>
</dbReference>
<dbReference type="PANTHER" id="PTHR47965">
    <property type="entry name" value="ASPARTYL PROTEASE-RELATED"/>
    <property type="match status" value="1"/>
</dbReference>
<dbReference type="Pfam" id="PF00026">
    <property type="entry name" value="Asp"/>
    <property type="match status" value="1"/>
</dbReference>
<evidence type="ECO:0000313" key="9">
    <source>
        <dbReference type="Proteomes" id="UP000553632"/>
    </source>
</evidence>
<protein>
    <recommendedName>
        <fullName evidence="7">Peptidase A1 domain-containing protein</fullName>
    </recommendedName>
</protein>
<feature type="domain" description="Peptidase A1" evidence="7">
    <location>
        <begin position="25"/>
        <end position="381"/>
    </location>
</feature>
<dbReference type="InterPro" id="IPR021109">
    <property type="entry name" value="Peptidase_aspartic_dom_sf"/>
</dbReference>
<keyword evidence="5" id="KW-0378">Hydrolase</keyword>
<proteinExistence type="inferred from homology"/>
<dbReference type="GO" id="GO:0004190">
    <property type="term" value="F:aspartic-type endopeptidase activity"/>
    <property type="evidence" value="ECO:0007669"/>
    <property type="project" value="UniProtKB-KW"/>
</dbReference>
<keyword evidence="9" id="KW-1185">Reference proteome</keyword>
<reference evidence="8 9" key="1">
    <citation type="submission" date="2020-04" db="EMBL/GenBank/DDBJ databases">
        <title>Perkinsus olseni comparative genomics.</title>
        <authorList>
            <person name="Bogema D.R."/>
        </authorList>
    </citation>
    <scope>NUCLEOTIDE SEQUENCE [LARGE SCALE GENOMIC DNA]</scope>
    <source>
        <strain evidence="8 9">ATCC PRA-207</strain>
    </source>
</reference>
<evidence type="ECO:0000313" key="8">
    <source>
        <dbReference type="EMBL" id="KAF4722863.1"/>
    </source>
</evidence>
<keyword evidence="2" id="KW-0645">Protease</keyword>
<evidence type="ECO:0000256" key="4">
    <source>
        <dbReference type="ARBA" id="ARBA00022750"/>
    </source>
</evidence>
<evidence type="ECO:0000259" key="7">
    <source>
        <dbReference type="PROSITE" id="PS51767"/>
    </source>
</evidence>
<keyword evidence="3" id="KW-0732">Signal</keyword>
<dbReference type="SUPFAM" id="SSF50630">
    <property type="entry name" value="Acid proteases"/>
    <property type="match status" value="1"/>
</dbReference>
<dbReference type="CDD" id="cd05471">
    <property type="entry name" value="pepsin_like"/>
    <property type="match status" value="1"/>
</dbReference>
<evidence type="ECO:0000256" key="5">
    <source>
        <dbReference type="ARBA" id="ARBA00022801"/>
    </source>
</evidence>
<evidence type="ECO:0000256" key="3">
    <source>
        <dbReference type="ARBA" id="ARBA00022729"/>
    </source>
</evidence>
<comment type="similarity">
    <text evidence="1">Belongs to the peptidase A1 family.</text>
</comment>
<comment type="caution">
    <text evidence="8">The sequence shown here is derived from an EMBL/GenBank/DDBJ whole genome shotgun (WGS) entry which is preliminary data.</text>
</comment>
<dbReference type="InterPro" id="IPR033121">
    <property type="entry name" value="PEPTIDASE_A1"/>
</dbReference>
<dbReference type="Gene3D" id="2.40.70.10">
    <property type="entry name" value="Acid Proteases"/>
    <property type="match status" value="2"/>
</dbReference>
<evidence type="ECO:0000256" key="2">
    <source>
        <dbReference type="ARBA" id="ARBA00022670"/>
    </source>
</evidence>
<evidence type="ECO:0000256" key="6">
    <source>
        <dbReference type="ARBA" id="ARBA00023145"/>
    </source>
</evidence>
<dbReference type="InterPro" id="IPR001461">
    <property type="entry name" value="Aspartic_peptidase_A1"/>
</dbReference>
<keyword evidence="6" id="KW-0865">Zymogen</keyword>
<dbReference type="InterPro" id="IPR034164">
    <property type="entry name" value="Pepsin-like_dom"/>
</dbReference>
<dbReference type="Proteomes" id="UP000553632">
    <property type="component" value="Unassembled WGS sequence"/>
</dbReference>
<evidence type="ECO:0000256" key="1">
    <source>
        <dbReference type="ARBA" id="ARBA00007447"/>
    </source>
</evidence>
<dbReference type="PROSITE" id="PS51767">
    <property type="entry name" value="PEPTIDASE_A1"/>
    <property type="match status" value="1"/>
</dbReference>
<accession>A0A7J6RQP3</accession>